<reference evidence="2" key="1">
    <citation type="journal article" date="2014" name="Int. J. Syst. Evol. Microbiol.">
        <title>Complete genome sequence of Corynebacterium casei LMG S-19264T (=DSM 44701T), isolated from a smear-ripened cheese.</title>
        <authorList>
            <consortium name="US DOE Joint Genome Institute (JGI-PGF)"/>
            <person name="Walter F."/>
            <person name="Albersmeier A."/>
            <person name="Kalinowski J."/>
            <person name="Ruckert C."/>
        </authorList>
    </citation>
    <scope>NUCLEOTIDE SEQUENCE</scope>
    <source>
        <strain evidence="2">JCM 19831</strain>
    </source>
</reference>
<protein>
    <recommendedName>
        <fullName evidence="4">Peptidase S1 domain-containing protein</fullName>
    </recommendedName>
</protein>
<evidence type="ECO:0008006" key="4">
    <source>
        <dbReference type="Google" id="ProtNLM"/>
    </source>
</evidence>
<keyword evidence="3" id="KW-1185">Reference proteome</keyword>
<dbReference type="RefSeq" id="WP_190247671.1">
    <property type="nucleotide sequence ID" value="NZ_BMPI01000001.1"/>
</dbReference>
<evidence type="ECO:0000313" key="3">
    <source>
        <dbReference type="Proteomes" id="UP000642070"/>
    </source>
</evidence>
<organism evidence="2 3">
    <name type="scientific">Dactylosporangium sucinum</name>
    <dbReference type="NCBI Taxonomy" id="1424081"/>
    <lineage>
        <taxon>Bacteria</taxon>
        <taxon>Bacillati</taxon>
        <taxon>Actinomycetota</taxon>
        <taxon>Actinomycetes</taxon>
        <taxon>Micromonosporales</taxon>
        <taxon>Micromonosporaceae</taxon>
        <taxon>Dactylosporangium</taxon>
    </lineage>
</organism>
<proteinExistence type="predicted"/>
<dbReference type="AlphaFoldDB" id="A0A917WFW1"/>
<feature type="region of interest" description="Disordered" evidence="1">
    <location>
        <begin position="30"/>
        <end position="76"/>
    </location>
</feature>
<gene>
    <name evidence="2" type="ORF">GCM10007977_001160</name>
</gene>
<dbReference type="SUPFAM" id="SSF50494">
    <property type="entry name" value="Trypsin-like serine proteases"/>
    <property type="match status" value="1"/>
</dbReference>
<reference evidence="2" key="2">
    <citation type="submission" date="2020-09" db="EMBL/GenBank/DDBJ databases">
        <authorList>
            <person name="Sun Q."/>
            <person name="Ohkuma M."/>
        </authorList>
    </citation>
    <scope>NUCLEOTIDE SEQUENCE</scope>
    <source>
        <strain evidence="2">JCM 19831</strain>
    </source>
</reference>
<comment type="caution">
    <text evidence="2">The sequence shown here is derived from an EMBL/GenBank/DDBJ whole genome shotgun (WGS) entry which is preliminary data.</text>
</comment>
<evidence type="ECO:0000313" key="2">
    <source>
        <dbReference type="EMBL" id="GGM03577.1"/>
    </source>
</evidence>
<sequence>MVTAVLTIGGLTGLAAVAISHVLGSAAGRTPVDNRAAADPSTPWRRVEKQPVPLADAEPSATAGGAGDPGPPGAPVSVDGGFPWLLHYGGDNWRTGCTAVLIGPRAALTSASCGTSSVAYLGGPPGLRLTVVRHNVIADSNVQVLLLDRQVNAPPVPLVPDSPPPAGDMVTAIGTGCEPGVPCPTQPPPRLATGFVVGQNGSTDPCGGARGVGGGPVICLGFTSAPAALTASSLGGPALAATAWGWILVGIQQATSGSPAAGGAEPTGPPAPWFAAYSDVTRLGLEQYVSLR</sequence>
<accession>A0A917WFW1</accession>
<dbReference type="EMBL" id="BMPI01000001">
    <property type="protein sequence ID" value="GGM03577.1"/>
    <property type="molecule type" value="Genomic_DNA"/>
</dbReference>
<name>A0A917WFW1_9ACTN</name>
<dbReference type="Proteomes" id="UP000642070">
    <property type="component" value="Unassembled WGS sequence"/>
</dbReference>
<evidence type="ECO:0000256" key="1">
    <source>
        <dbReference type="SAM" id="MobiDB-lite"/>
    </source>
</evidence>
<dbReference type="InterPro" id="IPR009003">
    <property type="entry name" value="Peptidase_S1_PA"/>
</dbReference>